<proteinExistence type="predicted"/>
<dbReference type="InterPro" id="IPR003599">
    <property type="entry name" value="Ig_sub"/>
</dbReference>
<evidence type="ECO:0000256" key="2">
    <source>
        <dbReference type="ARBA" id="ARBA00023136"/>
    </source>
</evidence>
<feature type="domain" description="Ig-like" evidence="5">
    <location>
        <begin position="260"/>
        <end position="333"/>
    </location>
</feature>
<evidence type="ECO:0000313" key="6">
    <source>
        <dbReference type="EMBL" id="KOB67707.1"/>
    </source>
</evidence>
<dbReference type="PROSITE" id="PS50835">
    <property type="entry name" value="IG_LIKE"/>
    <property type="match status" value="4"/>
</dbReference>
<evidence type="ECO:0000313" key="7">
    <source>
        <dbReference type="Proteomes" id="UP000037510"/>
    </source>
</evidence>
<evidence type="ECO:0000256" key="1">
    <source>
        <dbReference type="ARBA" id="ARBA00004167"/>
    </source>
</evidence>
<evidence type="ECO:0000256" key="4">
    <source>
        <dbReference type="SAM" id="MobiDB-lite"/>
    </source>
</evidence>
<keyword evidence="2" id="KW-0472">Membrane</keyword>
<feature type="non-terminal residue" evidence="6">
    <location>
        <position position="1"/>
    </location>
</feature>
<gene>
    <name evidence="6" type="ORF">OBRU01_12954</name>
</gene>
<comment type="caution">
    <text evidence="6">The sequence shown here is derived from an EMBL/GenBank/DDBJ whole genome shotgun (WGS) entry which is preliminary data.</text>
</comment>
<dbReference type="SMART" id="SM00408">
    <property type="entry name" value="IGc2"/>
    <property type="match status" value="4"/>
</dbReference>
<dbReference type="PANTHER" id="PTHR23278:SF19">
    <property type="entry name" value="OBSCURIN"/>
    <property type="match status" value="1"/>
</dbReference>
<dbReference type="InterPro" id="IPR013783">
    <property type="entry name" value="Ig-like_fold"/>
</dbReference>
<dbReference type="GO" id="GO:0016020">
    <property type="term" value="C:membrane"/>
    <property type="evidence" value="ECO:0007669"/>
    <property type="project" value="UniProtKB-SubCell"/>
</dbReference>
<dbReference type="Pfam" id="PF08205">
    <property type="entry name" value="C2-set_2"/>
    <property type="match status" value="1"/>
</dbReference>
<feature type="domain" description="Ig-like" evidence="5">
    <location>
        <begin position="30"/>
        <end position="136"/>
    </location>
</feature>
<feature type="domain" description="Ig-like" evidence="5">
    <location>
        <begin position="338"/>
        <end position="422"/>
    </location>
</feature>
<dbReference type="Gene3D" id="2.60.40.10">
    <property type="entry name" value="Immunoglobulins"/>
    <property type="match status" value="4"/>
</dbReference>
<dbReference type="InterPro" id="IPR003598">
    <property type="entry name" value="Ig_sub2"/>
</dbReference>
<dbReference type="SUPFAM" id="SSF48726">
    <property type="entry name" value="Immunoglobulin"/>
    <property type="match status" value="4"/>
</dbReference>
<dbReference type="Pfam" id="PF13927">
    <property type="entry name" value="Ig_3"/>
    <property type="match status" value="2"/>
</dbReference>
<dbReference type="InterPro" id="IPR013162">
    <property type="entry name" value="CD80_C2-set"/>
</dbReference>
<accession>A0A0L7KWU5</accession>
<evidence type="ECO:0000259" key="5">
    <source>
        <dbReference type="PROSITE" id="PS50835"/>
    </source>
</evidence>
<dbReference type="InterPro" id="IPR007110">
    <property type="entry name" value="Ig-like_dom"/>
</dbReference>
<comment type="subcellular location">
    <subcellularLocation>
        <location evidence="1">Membrane</location>
        <topology evidence="1">Single-pass membrane protein</topology>
    </subcellularLocation>
</comment>
<reference evidence="6 7" key="1">
    <citation type="journal article" date="2015" name="Genome Biol. Evol.">
        <title>The genome of winter moth (Operophtera brumata) provides a genomic perspective on sexual dimorphism and phenology.</title>
        <authorList>
            <person name="Derks M.F."/>
            <person name="Smit S."/>
            <person name="Salis L."/>
            <person name="Schijlen E."/>
            <person name="Bossers A."/>
            <person name="Mateman C."/>
            <person name="Pijl A.S."/>
            <person name="de Ridder D."/>
            <person name="Groenen M.A."/>
            <person name="Visser M.E."/>
            <person name="Megens H.J."/>
        </authorList>
    </citation>
    <scope>NUCLEOTIDE SEQUENCE [LARGE SCALE GENOMIC DNA]</scope>
    <source>
        <strain evidence="6">WM2013NL</strain>
        <tissue evidence="6">Head and thorax</tissue>
    </source>
</reference>
<dbReference type="STRING" id="104452.A0A0L7KWU5"/>
<dbReference type="EMBL" id="JTDY01004822">
    <property type="protein sequence ID" value="KOB67707.1"/>
    <property type="molecule type" value="Genomic_DNA"/>
</dbReference>
<keyword evidence="3" id="KW-1015">Disulfide bond</keyword>
<feature type="region of interest" description="Disordered" evidence="4">
    <location>
        <begin position="510"/>
        <end position="533"/>
    </location>
</feature>
<dbReference type="PANTHER" id="PTHR23278">
    <property type="entry name" value="SIDESTEP PROTEIN"/>
    <property type="match status" value="1"/>
</dbReference>
<feature type="domain" description="Ig-like" evidence="5">
    <location>
        <begin position="150"/>
        <end position="246"/>
    </location>
</feature>
<dbReference type="Proteomes" id="UP000037510">
    <property type="component" value="Unassembled WGS sequence"/>
</dbReference>
<organism evidence="6 7">
    <name type="scientific">Operophtera brumata</name>
    <name type="common">Winter moth</name>
    <name type="synonym">Phalaena brumata</name>
    <dbReference type="NCBI Taxonomy" id="104452"/>
    <lineage>
        <taxon>Eukaryota</taxon>
        <taxon>Metazoa</taxon>
        <taxon>Ecdysozoa</taxon>
        <taxon>Arthropoda</taxon>
        <taxon>Hexapoda</taxon>
        <taxon>Insecta</taxon>
        <taxon>Pterygota</taxon>
        <taxon>Neoptera</taxon>
        <taxon>Endopterygota</taxon>
        <taxon>Lepidoptera</taxon>
        <taxon>Glossata</taxon>
        <taxon>Ditrysia</taxon>
        <taxon>Geometroidea</taxon>
        <taxon>Geometridae</taxon>
        <taxon>Larentiinae</taxon>
        <taxon>Operophtera</taxon>
    </lineage>
</organism>
<keyword evidence="7" id="KW-1185">Reference proteome</keyword>
<name>A0A0L7KWU5_OPEBR</name>
<feature type="compositionally biased region" description="Basic and acidic residues" evidence="4">
    <location>
        <begin position="524"/>
        <end position="533"/>
    </location>
</feature>
<dbReference type="InterPro" id="IPR036179">
    <property type="entry name" value="Ig-like_dom_sf"/>
</dbReference>
<dbReference type="SMART" id="SM00409">
    <property type="entry name" value="IG"/>
    <property type="match status" value="3"/>
</dbReference>
<sequence length="533" mass="58908">DDRQITVYSDTEVRTNNSFIRSAGQWAGSPGVDGEYLDTARVSAVTGGDATLPCDTHSPQPSDLLLLVVWYKDDVPVYSYDGRIKGPSANWADEMLAGRTDWHAAVPSTLHIRNIVPEDRALYRCRVDFKISPTMNQKILLDVIELPAKPKVFNELEKEMIGFVGPYVEGTSMKLTCVVSGGKPKPRVRWWRDDKVVSTLSPVDDGSRSSLLDLRISKLTRDYHEAVYSCTADNTALCFVSVRPLSVEILTREQPLSVRQTAEVACRAVGARPPAVISWLLDNEKLDSIAQKNETLSILRWTPHMKNNGQTLTCRASHAVLKHAVINTSLLLNLHYVPIVVLKLGSELNPGDIEEGDDVYFTCVVRAYPPAYKVVWEHNENTTFDSGKSSLLFTPKSEADYGIVSCQASNSGGRQAQPCRFVIHRPYNCSTLNMTDDSHLPTGYDGSLHTSYCVEAWESGNLVLNVSTSTPIWKLRGLGSGKTLKLVFYASKVNESRAGSELDHEVPRWSVRSSPVGDGGVEAHAYHSGEEPQ</sequence>
<evidence type="ECO:0000256" key="3">
    <source>
        <dbReference type="ARBA" id="ARBA00023157"/>
    </source>
</evidence>
<dbReference type="CDD" id="cd00096">
    <property type="entry name" value="Ig"/>
    <property type="match status" value="1"/>
</dbReference>
<protein>
    <recommendedName>
        <fullName evidence="5">Ig-like domain-containing protein</fullName>
    </recommendedName>
</protein>
<dbReference type="AlphaFoldDB" id="A0A0L7KWU5"/>